<organism evidence="3 4">
    <name type="scientific">Haemaphysalis longicornis</name>
    <name type="common">Bush tick</name>
    <dbReference type="NCBI Taxonomy" id="44386"/>
    <lineage>
        <taxon>Eukaryota</taxon>
        <taxon>Metazoa</taxon>
        <taxon>Ecdysozoa</taxon>
        <taxon>Arthropoda</taxon>
        <taxon>Chelicerata</taxon>
        <taxon>Arachnida</taxon>
        <taxon>Acari</taxon>
        <taxon>Parasitiformes</taxon>
        <taxon>Ixodida</taxon>
        <taxon>Ixodoidea</taxon>
        <taxon>Ixodidae</taxon>
        <taxon>Haemaphysalinae</taxon>
        <taxon>Haemaphysalis</taxon>
    </lineage>
</organism>
<feature type="region of interest" description="Disordered" evidence="1">
    <location>
        <begin position="1"/>
        <end position="27"/>
    </location>
</feature>
<evidence type="ECO:0000256" key="1">
    <source>
        <dbReference type="SAM" id="MobiDB-lite"/>
    </source>
</evidence>
<proteinExistence type="predicted"/>
<dbReference type="AlphaFoldDB" id="A0A9J6GM48"/>
<evidence type="ECO:0000313" key="3">
    <source>
        <dbReference type="EMBL" id="KAH9375592.1"/>
    </source>
</evidence>
<keyword evidence="2" id="KW-1133">Transmembrane helix</keyword>
<dbReference type="Proteomes" id="UP000821853">
    <property type="component" value="Chromosome 5"/>
</dbReference>
<gene>
    <name evidence="3" type="ORF">HPB48_004238</name>
</gene>
<evidence type="ECO:0000313" key="4">
    <source>
        <dbReference type="Proteomes" id="UP000821853"/>
    </source>
</evidence>
<dbReference type="VEuPathDB" id="VectorBase:HLOH_057372"/>
<dbReference type="OrthoDB" id="6434684at2759"/>
<comment type="caution">
    <text evidence="3">The sequence shown here is derived from an EMBL/GenBank/DDBJ whole genome shotgun (WGS) entry which is preliminary data.</text>
</comment>
<feature type="transmembrane region" description="Helical" evidence="2">
    <location>
        <begin position="75"/>
        <end position="94"/>
    </location>
</feature>
<name>A0A9J6GM48_HAELO</name>
<dbReference type="EMBL" id="JABSTR010000007">
    <property type="protein sequence ID" value="KAH9375592.1"/>
    <property type="molecule type" value="Genomic_DNA"/>
</dbReference>
<sequence length="136" mass="15265">MADSTMLDDDEGGDSDESEPDEGEAEEWDSFQQFFDKLSEETLPQTTTTKAEAFLLLLSYVVTAGLTWAQVRGLLILINTLLGMNVVPGTAYFFRKLWKYKKEALKLHFFCQSCHGYIGQIARATVTQSITCGFCE</sequence>
<feature type="transmembrane region" description="Helical" evidence="2">
    <location>
        <begin position="53"/>
        <end position="69"/>
    </location>
</feature>
<protein>
    <submittedName>
        <fullName evidence="3">Uncharacterized protein</fullName>
    </submittedName>
</protein>
<keyword evidence="2" id="KW-0812">Transmembrane</keyword>
<accession>A0A9J6GM48</accession>
<reference evidence="3 4" key="1">
    <citation type="journal article" date="2020" name="Cell">
        <title>Large-Scale Comparative Analyses of Tick Genomes Elucidate Their Genetic Diversity and Vector Capacities.</title>
        <authorList>
            <consortium name="Tick Genome and Microbiome Consortium (TIGMIC)"/>
            <person name="Jia N."/>
            <person name="Wang J."/>
            <person name="Shi W."/>
            <person name="Du L."/>
            <person name="Sun Y."/>
            <person name="Zhan W."/>
            <person name="Jiang J.F."/>
            <person name="Wang Q."/>
            <person name="Zhang B."/>
            <person name="Ji P."/>
            <person name="Bell-Sakyi L."/>
            <person name="Cui X.M."/>
            <person name="Yuan T.T."/>
            <person name="Jiang B.G."/>
            <person name="Yang W.F."/>
            <person name="Lam T.T."/>
            <person name="Chang Q.C."/>
            <person name="Ding S.J."/>
            <person name="Wang X.J."/>
            <person name="Zhu J.G."/>
            <person name="Ruan X.D."/>
            <person name="Zhao L."/>
            <person name="Wei J.T."/>
            <person name="Ye R.Z."/>
            <person name="Que T.C."/>
            <person name="Du C.H."/>
            <person name="Zhou Y.H."/>
            <person name="Cheng J.X."/>
            <person name="Dai P.F."/>
            <person name="Guo W.B."/>
            <person name="Han X.H."/>
            <person name="Huang E.J."/>
            <person name="Li L.F."/>
            <person name="Wei W."/>
            <person name="Gao Y.C."/>
            <person name="Liu J.Z."/>
            <person name="Shao H.Z."/>
            <person name="Wang X."/>
            <person name="Wang C.C."/>
            <person name="Yang T.C."/>
            <person name="Huo Q.B."/>
            <person name="Li W."/>
            <person name="Chen H.Y."/>
            <person name="Chen S.E."/>
            <person name="Zhou L.G."/>
            <person name="Ni X.B."/>
            <person name="Tian J.H."/>
            <person name="Sheng Y."/>
            <person name="Liu T."/>
            <person name="Pan Y.S."/>
            <person name="Xia L.Y."/>
            <person name="Li J."/>
            <person name="Zhao F."/>
            <person name="Cao W.C."/>
        </authorList>
    </citation>
    <scope>NUCLEOTIDE SEQUENCE [LARGE SCALE GENOMIC DNA]</scope>
    <source>
        <strain evidence="3">HaeL-2018</strain>
    </source>
</reference>
<evidence type="ECO:0000256" key="2">
    <source>
        <dbReference type="SAM" id="Phobius"/>
    </source>
</evidence>
<keyword evidence="2" id="KW-0472">Membrane</keyword>
<keyword evidence="4" id="KW-1185">Reference proteome</keyword>